<sequence>MAARAPIWGCRFANRSIPLSTSPLVSASPAQGLVLRSARTAAFFSSKTVSSEDGPVKLAFDLHRPEKPVADDKTRPILFLHGLFGSKKNNRSISKVLAQDLGRSIYALDLRNHGESSHVARHDYMAMADDVANFIHEHDLSDPTIIGHSMGAKTAMVLALKSPDLVRDIIPVDNAPIDAALLSNFGKYVRGMKDVERGRVSRQAEADKILQPYESSLTIRHFLLGNMHRVKVPKDDPSPEAGKHIMQFRIPLDTLGKALDTLGDFPFKDPNEVRFKKPALFVRGTKSRYVPDEALPIIGQFFPRFEVADVEAGHWLISENPEAFRQAVVRFLTPKDDE</sequence>
<evidence type="ECO:0000259" key="3">
    <source>
        <dbReference type="Pfam" id="PF00561"/>
    </source>
</evidence>
<evidence type="ECO:0000256" key="2">
    <source>
        <dbReference type="ARBA" id="ARBA00022801"/>
    </source>
</evidence>
<dbReference type="InterPro" id="IPR000073">
    <property type="entry name" value="AB_hydrolase_1"/>
</dbReference>
<evidence type="ECO:0000256" key="1">
    <source>
        <dbReference type="ARBA" id="ARBA00008645"/>
    </source>
</evidence>
<dbReference type="SUPFAM" id="SSF53474">
    <property type="entry name" value="alpha/beta-Hydrolases"/>
    <property type="match status" value="1"/>
</dbReference>
<proteinExistence type="inferred from homology"/>
<accession>A0ABR3ZIV0</accession>
<comment type="caution">
    <text evidence="4">The sequence shown here is derived from an EMBL/GenBank/DDBJ whole genome shotgun (WGS) entry which is preliminary data.</text>
</comment>
<dbReference type="Proteomes" id="UP001583186">
    <property type="component" value="Unassembled WGS sequence"/>
</dbReference>
<dbReference type="Gene3D" id="3.40.50.1820">
    <property type="entry name" value="alpha/beta hydrolase"/>
    <property type="match status" value="1"/>
</dbReference>
<reference evidence="4 5" key="1">
    <citation type="journal article" date="2024" name="IMA Fungus">
        <title>IMA Genome - F19 : A genome assembly and annotation guide to empower mycologists, including annotated draft genome sequences of Ceratocystis pirilliformis, Diaporthe australafricana, Fusarium ophioides, Paecilomyces lecythidis, and Sporothrix stenoceras.</title>
        <authorList>
            <person name="Aylward J."/>
            <person name="Wilson A.M."/>
            <person name="Visagie C.M."/>
            <person name="Spraker J."/>
            <person name="Barnes I."/>
            <person name="Buitendag C."/>
            <person name="Ceriani C."/>
            <person name="Del Mar Angel L."/>
            <person name="du Plessis D."/>
            <person name="Fuchs T."/>
            <person name="Gasser K."/>
            <person name="Kramer D."/>
            <person name="Li W."/>
            <person name="Munsamy K."/>
            <person name="Piso A."/>
            <person name="Price J.L."/>
            <person name="Sonnekus B."/>
            <person name="Thomas C."/>
            <person name="van der Nest A."/>
            <person name="van Dijk A."/>
            <person name="van Heerden A."/>
            <person name="van Vuuren N."/>
            <person name="Yilmaz N."/>
            <person name="Duong T.A."/>
            <person name="van der Merwe N.A."/>
            <person name="Wingfield M.J."/>
            <person name="Wingfield B.D."/>
        </authorList>
    </citation>
    <scope>NUCLEOTIDE SEQUENCE [LARGE SCALE GENOMIC DNA]</scope>
    <source>
        <strain evidence="4 5">CMW 5346</strain>
    </source>
</reference>
<evidence type="ECO:0000313" key="4">
    <source>
        <dbReference type="EMBL" id="KAL1900232.1"/>
    </source>
</evidence>
<gene>
    <name evidence="4" type="ORF">Sste5346_002543</name>
</gene>
<evidence type="ECO:0000313" key="5">
    <source>
        <dbReference type="Proteomes" id="UP001583186"/>
    </source>
</evidence>
<dbReference type="Pfam" id="PF00561">
    <property type="entry name" value="Abhydrolase_1"/>
    <property type="match status" value="1"/>
</dbReference>
<keyword evidence="2" id="KW-0378">Hydrolase</keyword>
<organism evidence="4 5">
    <name type="scientific">Sporothrix stenoceras</name>
    <dbReference type="NCBI Taxonomy" id="5173"/>
    <lineage>
        <taxon>Eukaryota</taxon>
        <taxon>Fungi</taxon>
        <taxon>Dikarya</taxon>
        <taxon>Ascomycota</taxon>
        <taxon>Pezizomycotina</taxon>
        <taxon>Sordariomycetes</taxon>
        <taxon>Sordariomycetidae</taxon>
        <taxon>Ophiostomatales</taxon>
        <taxon>Ophiostomataceae</taxon>
        <taxon>Sporothrix</taxon>
    </lineage>
</organism>
<name>A0ABR3ZIV0_9PEZI</name>
<dbReference type="PANTHER" id="PTHR46118:SF4">
    <property type="entry name" value="PROTEIN ABHD11"/>
    <property type="match status" value="1"/>
</dbReference>
<keyword evidence="5" id="KW-1185">Reference proteome</keyword>
<comment type="similarity">
    <text evidence="1">Belongs to the AB hydrolase superfamily.</text>
</comment>
<protein>
    <recommendedName>
        <fullName evidence="3">AB hydrolase-1 domain-containing protein</fullName>
    </recommendedName>
</protein>
<dbReference type="EMBL" id="JAWCUI010000010">
    <property type="protein sequence ID" value="KAL1900232.1"/>
    <property type="molecule type" value="Genomic_DNA"/>
</dbReference>
<dbReference type="PANTHER" id="PTHR46118">
    <property type="entry name" value="PROTEIN ABHD11"/>
    <property type="match status" value="1"/>
</dbReference>
<feature type="domain" description="AB hydrolase-1" evidence="3">
    <location>
        <begin position="76"/>
        <end position="321"/>
    </location>
</feature>
<dbReference type="InterPro" id="IPR029058">
    <property type="entry name" value="AB_hydrolase_fold"/>
</dbReference>